<feature type="region of interest" description="Disordered" evidence="2">
    <location>
        <begin position="266"/>
        <end position="379"/>
    </location>
</feature>
<feature type="region of interest" description="Disordered" evidence="2">
    <location>
        <begin position="21"/>
        <end position="44"/>
    </location>
</feature>
<dbReference type="RefSeq" id="XP_012943650.1">
    <property type="nucleotide sequence ID" value="XM_013088196.2"/>
</dbReference>
<proteinExistence type="predicted"/>
<feature type="region of interest" description="Disordered" evidence="2">
    <location>
        <begin position="670"/>
        <end position="700"/>
    </location>
</feature>
<sequence length="907" mass="100643">MNKHTLNYHTRLHDWYRQHSIQQEKQQQQQSLQQELGGGLGHGGVHASTHSLAVVAPACGTSADHAAAGAHLSQDKLYFISQWCSEVNKTLFRVKRKESPPLYRRCRLGGASSKDLTASGVGLSGGKSTADPRRVRSAEVFTLAGHWSKQPKPTLSGGELLPTSSQVKIGGGRGGDYNKRDPANHVGDSRGVDLCVRNSKDKDCQHEPPMARINHDSLNVRSNAFILRHQYNNGRYSRPGGAGLVNAVLSPRSSATQLEKLDKEQRGLLYNNDLPSARRRAKSAAMHSTRRRLHGMDEEQDEEEEEEGERDYSRTNGAAKSGEESHSSHKELERLNNAKNEEDSLRQQNLRPVSSSHKSRVASSKTKASSMSDLYEEGEDGNSTLVRKIINVVVTDEANVNPQLCNDCNQNLADKAAKEAAENEETVRKILNEELERTKRLAETEKQIDQEITKAEVNVKHVTNRLTEDSLHYSSEREALRLVNANKSFTIPNNFDDLEDERNISFEDINGDEDKMSEEVSDDAHSDINSDASSPIKVTAARRKSLVRIKIENVDDENNASKEESNTENQQPAVVKDSRSLSVSESDQMEAPDVEMLKIIQERRGSRRKSLSFGIKPTVGNLSTSNSLLHVLSIDDCKMSMRYSPHKILEEHEVTDSLMLPLSQILTSEYLNSSPENSPRETGKGNKYNDNNNNNNGVVDSARAYGSKAAMRVSGQDSGMTTLRTASAHHATKTNKMQYRILTDPNDPGYYKNMRPQSACLAKAFNTLINDRTIMQRLGDRPGTASNANNGRNRIRSASTKSLTASATGSKPAYEGPVYQRANTVLKKQMEALLQRHSSQMKARYERLKNNPTPHKKPLVLTLGVPSLNEEVSEKSLSLESLPLVKKGILKDSRESLLKGSSESLNK</sequence>
<reference evidence="4" key="1">
    <citation type="submission" date="2025-08" db="UniProtKB">
        <authorList>
            <consortium name="RefSeq"/>
        </authorList>
    </citation>
    <scope>IDENTIFICATION</scope>
</reference>
<dbReference type="GeneID" id="106013173"/>
<dbReference type="Proteomes" id="UP000694888">
    <property type="component" value="Unplaced"/>
</dbReference>
<feature type="compositionally biased region" description="Basic and acidic residues" evidence="2">
    <location>
        <begin position="512"/>
        <end position="528"/>
    </location>
</feature>
<keyword evidence="3" id="KW-1185">Reference proteome</keyword>
<feature type="region of interest" description="Disordered" evidence="2">
    <location>
        <begin position="151"/>
        <end position="189"/>
    </location>
</feature>
<feature type="region of interest" description="Disordered" evidence="2">
    <location>
        <begin position="778"/>
        <end position="815"/>
    </location>
</feature>
<feature type="compositionally biased region" description="Low complexity" evidence="2">
    <location>
        <begin position="797"/>
        <end position="810"/>
    </location>
</feature>
<feature type="compositionally biased region" description="Low complexity" evidence="2">
    <location>
        <begin position="353"/>
        <end position="365"/>
    </location>
</feature>
<feature type="region of interest" description="Disordered" evidence="2">
    <location>
        <begin position="557"/>
        <end position="589"/>
    </location>
</feature>
<feature type="coiled-coil region" evidence="1">
    <location>
        <begin position="413"/>
        <end position="448"/>
    </location>
</feature>
<feature type="compositionally biased region" description="Low complexity" evidence="2">
    <location>
        <begin position="685"/>
        <end position="700"/>
    </location>
</feature>
<feature type="compositionally biased region" description="Basic and acidic residues" evidence="2">
    <location>
        <begin position="176"/>
        <end position="189"/>
    </location>
</feature>
<protein>
    <submittedName>
        <fullName evidence="4">Uncharacterized protein LOC106013173</fullName>
    </submittedName>
</protein>
<accession>A0ABM1A9X8</accession>
<feature type="compositionally biased region" description="Basic and acidic residues" evidence="2">
    <location>
        <begin position="321"/>
        <end position="345"/>
    </location>
</feature>
<feature type="region of interest" description="Disordered" evidence="2">
    <location>
        <begin position="508"/>
        <end position="536"/>
    </location>
</feature>
<evidence type="ECO:0000256" key="2">
    <source>
        <dbReference type="SAM" id="MobiDB-lite"/>
    </source>
</evidence>
<feature type="compositionally biased region" description="Acidic residues" evidence="2">
    <location>
        <begin position="298"/>
        <end position="309"/>
    </location>
</feature>
<evidence type="ECO:0000313" key="4">
    <source>
        <dbReference type="RefSeq" id="XP_012943650.1"/>
    </source>
</evidence>
<evidence type="ECO:0000256" key="1">
    <source>
        <dbReference type="SAM" id="Coils"/>
    </source>
</evidence>
<organism evidence="3 4">
    <name type="scientific">Aplysia californica</name>
    <name type="common">California sea hare</name>
    <dbReference type="NCBI Taxonomy" id="6500"/>
    <lineage>
        <taxon>Eukaryota</taxon>
        <taxon>Metazoa</taxon>
        <taxon>Spiralia</taxon>
        <taxon>Lophotrochozoa</taxon>
        <taxon>Mollusca</taxon>
        <taxon>Gastropoda</taxon>
        <taxon>Heterobranchia</taxon>
        <taxon>Euthyneura</taxon>
        <taxon>Tectipleura</taxon>
        <taxon>Aplysiida</taxon>
        <taxon>Aplysioidea</taxon>
        <taxon>Aplysiidae</taxon>
        <taxon>Aplysia</taxon>
    </lineage>
</organism>
<gene>
    <name evidence="4" type="primary">LOC106013173</name>
</gene>
<feature type="compositionally biased region" description="Low complexity" evidence="2">
    <location>
        <begin position="21"/>
        <end position="35"/>
    </location>
</feature>
<keyword evidence="1" id="KW-0175">Coiled coil</keyword>
<name>A0ABM1A9X8_APLCA</name>
<feature type="compositionally biased region" description="Basic residues" evidence="2">
    <location>
        <begin position="277"/>
        <end position="293"/>
    </location>
</feature>
<evidence type="ECO:0000313" key="3">
    <source>
        <dbReference type="Proteomes" id="UP000694888"/>
    </source>
</evidence>